<protein>
    <submittedName>
        <fullName evidence="1">Sister chromatid cohesion protein DCC1</fullName>
    </submittedName>
</protein>
<evidence type="ECO:0000313" key="2">
    <source>
        <dbReference type="Proteomes" id="UP001408356"/>
    </source>
</evidence>
<proteinExistence type="predicted"/>
<dbReference type="Proteomes" id="UP001408356">
    <property type="component" value="Unassembled WGS sequence"/>
</dbReference>
<keyword evidence="2" id="KW-1185">Reference proteome</keyword>
<reference evidence="1 2" key="1">
    <citation type="journal article" date="2024" name="J. Plant Pathol.">
        <title>Sequence and assembly of the genome of Seiridium unicorne, isolate CBS 538.82, causal agent of cypress canker disease.</title>
        <authorList>
            <person name="Scali E."/>
            <person name="Rocca G.D."/>
            <person name="Danti R."/>
            <person name="Garbelotto M."/>
            <person name="Barberini S."/>
            <person name="Baroncelli R."/>
            <person name="Emiliani G."/>
        </authorList>
    </citation>
    <scope>NUCLEOTIDE SEQUENCE [LARGE SCALE GENOMIC DNA]</scope>
    <source>
        <strain evidence="1 2">BM-138-508</strain>
    </source>
</reference>
<accession>A0ABR2V7D9</accession>
<evidence type="ECO:0000313" key="1">
    <source>
        <dbReference type="EMBL" id="KAK9422825.1"/>
    </source>
</evidence>
<sequence length="126" mass="13399">MSTQSDAGILLAHAPNGVSYKLLELPSELQALLESDDPPILSLESSSTTAVIKHGNQSWNLRQKNTSNALMLLSPGEAIADSSQIPESGLKAIATVHDTIELVPETSSSAPVVAKGKWHEKFARGR</sequence>
<comment type="caution">
    <text evidence="1">The sequence shown here is derived from an EMBL/GenBank/DDBJ whole genome shotgun (WGS) entry which is preliminary data.</text>
</comment>
<organism evidence="1 2">
    <name type="scientific">Seiridium unicorne</name>
    <dbReference type="NCBI Taxonomy" id="138068"/>
    <lineage>
        <taxon>Eukaryota</taxon>
        <taxon>Fungi</taxon>
        <taxon>Dikarya</taxon>
        <taxon>Ascomycota</taxon>
        <taxon>Pezizomycotina</taxon>
        <taxon>Sordariomycetes</taxon>
        <taxon>Xylariomycetidae</taxon>
        <taxon>Amphisphaeriales</taxon>
        <taxon>Sporocadaceae</taxon>
        <taxon>Seiridium</taxon>
    </lineage>
</organism>
<gene>
    <name evidence="1" type="ORF">SUNI508_00688</name>
</gene>
<dbReference type="InterPro" id="IPR019128">
    <property type="entry name" value="Dcc1"/>
</dbReference>
<dbReference type="Pfam" id="PF09724">
    <property type="entry name" value="Dcc1"/>
    <property type="match status" value="1"/>
</dbReference>
<dbReference type="EMBL" id="JARVKF010000112">
    <property type="protein sequence ID" value="KAK9422825.1"/>
    <property type="molecule type" value="Genomic_DNA"/>
</dbReference>
<name>A0ABR2V7D9_9PEZI</name>